<evidence type="ECO:0000313" key="2">
    <source>
        <dbReference type="EMBL" id="KAG6510078.1"/>
    </source>
</evidence>
<dbReference type="SUPFAM" id="SSF52540">
    <property type="entry name" value="P-loop containing nucleoside triphosphate hydrolases"/>
    <property type="match status" value="1"/>
</dbReference>
<dbReference type="Proteomes" id="UP000734854">
    <property type="component" value="Unassembled WGS sequence"/>
</dbReference>
<organism evidence="2 3">
    <name type="scientific">Zingiber officinale</name>
    <name type="common">Ginger</name>
    <name type="synonym">Amomum zingiber</name>
    <dbReference type="NCBI Taxonomy" id="94328"/>
    <lineage>
        <taxon>Eukaryota</taxon>
        <taxon>Viridiplantae</taxon>
        <taxon>Streptophyta</taxon>
        <taxon>Embryophyta</taxon>
        <taxon>Tracheophyta</taxon>
        <taxon>Spermatophyta</taxon>
        <taxon>Magnoliopsida</taxon>
        <taxon>Liliopsida</taxon>
        <taxon>Zingiberales</taxon>
        <taxon>Zingiberaceae</taxon>
        <taxon>Zingiber</taxon>
    </lineage>
</organism>
<sequence length="99" mass="10915">MEEMHSEVAFESVQFAYPSQSEVSVLSNFSLRVPAGQTVALVGISGSEKSTAVVLLQQFYDADVGAVRIDGVDIRNLQLKWIEGRPTVKMEEDGRRPTD</sequence>
<evidence type="ECO:0000313" key="3">
    <source>
        <dbReference type="Proteomes" id="UP000734854"/>
    </source>
</evidence>
<dbReference type="InterPro" id="IPR039421">
    <property type="entry name" value="Type_1_exporter"/>
</dbReference>
<dbReference type="Gene3D" id="3.40.50.300">
    <property type="entry name" value="P-loop containing nucleotide triphosphate hydrolases"/>
    <property type="match status" value="1"/>
</dbReference>
<dbReference type="AlphaFoldDB" id="A0A8J5GMK3"/>
<reference evidence="2 3" key="1">
    <citation type="submission" date="2020-08" db="EMBL/GenBank/DDBJ databases">
        <title>Plant Genome Project.</title>
        <authorList>
            <person name="Zhang R.-G."/>
        </authorList>
    </citation>
    <scope>NUCLEOTIDE SEQUENCE [LARGE SCALE GENOMIC DNA]</scope>
    <source>
        <tissue evidence="2">Rhizome</tissue>
    </source>
</reference>
<proteinExistence type="predicted"/>
<dbReference type="InterPro" id="IPR003439">
    <property type="entry name" value="ABC_transporter-like_ATP-bd"/>
</dbReference>
<dbReference type="Pfam" id="PF00005">
    <property type="entry name" value="ABC_tran"/>
    <property type="match status" value="1"/>
</dbReference>
<accession>A0A8J5GMK3</accession>
<dbReference type="GO" id="GO:0042626">
    <property type="term" value="F:ATPase-coupled transmembrane transporter activity"/>
    <property type="evidence" value="ECO:0007669"/>
    <property type="project" value="TreeGrafter"/>
</dbReference>
<dbReference type="InterPro" id="IPR027417">
    <property type="entry name" value="P-loop_NTPase"/>
</dbReference>
<name>A0A8J5GMK3_ZINOF</name>
<dbReference type="PANTHER" id="PTHR24222">
    <property type="entry name" value="ABC TRANSPORTER B FAMILY"/>
    <property type="match status" value="1"/>
</dbReference>
<gene>
    <name evidence="2" type="ORF">ZIOFF_028086</name>
</gene>
<dbReference type="PANTHER" id="PTHR24222:SF79">
    <property type="entry name" value="ATP BINDING CASSETTE SUBFAMILY B"/>
    <property type="match status" value="1"/>
</dbReference>
<feature type="domain" description="ABC transporter" evidence="1">
    <location>
        <begin position="26"/>
        <end position="84"/>
    </location>
</feature>
<keyword evidence="3" id="KW-1185">Reference proteome</keyword>
<dbReference type="GO" id="GO:0016887">
    <property type="term" value="F:ATP hydrolysis activity"/>
    <property type="evidence" value="ECO:0007669"/>
    <property type="project" value="InterPro"/>
</dbReference>
<dbReference type="GO" id="GO:0005886">
    <property type="term" value="C:plasma membrane"/>
    <property type="evidence" value="ECO:0007669"/>
    <property type="project" value="TreeGrafter"/>
</dbReference>
<comment type="caution">
    <text evidence="2">The sequence shown here is derived from an EMBL/GenBank/DDBJ whole genome shotgun (WGS) entry which is preliminary data.</text>
</comment>
<protein>
    <recommendedName>
        <fullName evidence="1">ABC transporter domain-containing protein</fullName>
    </recommendedName>
</protein>
<dbReference type="EMBL" id="JACMSC010000008">
    <property type="protein sequence ID" value="KAG6510078.1"/>
    <property type="molecule type" value="Genomic_DNA"/>
</dbReference>
<evidence type="ECO:0000259" key="1">
    <source>
        <dbReference type="Pfam" id="PF00005"/>
    </source>
</evidence>
<dbReference type="GO" id="GO:0005524">
    <property type="term" value="F:ATP binding"/>
    <property type="evidence" value="ECO:0007669"/>
    <property type="project" value="InterPro"/>
</dbReference>